<feature type="compositionally biased region" description="Basic and acidic residues" evidence="7">
    <location>
        <begin position="516"/>
        <end position="532"/>
    </location>
</feature>
<feature type="compositionally biased region" description="Gly residues" evidence="7">
    <location>
        <begin position="1409"/>
        <end position="1420"/>
    </location>
</feature>
<feature type="compositionally biased region" description="Low complexity" evidence="7">
    <location>
        <begin position="232"/>
        <end position="243"/>
    </location>
</feature>
<dbReference type="GO" id="GO:0005912">
    <property type="term" value="C:adherens junction"/>
    <property type="evidence" value="ECO:0007669"/>
    <property type="project" value="TreeGrafter"/>
</dbReference>
<evidence type="ECO:0000256" key="4">
    <source>
        <dbReference type="ARBA" id="ARBA00022889"/>
    </source>
</evidence>
<dbReference type="PANTHER" id="PTHR10372:SF27">
    <property type="entry name" value="ADHERENS JUNCTION PROTEIN P120"/>
    <property type="match status" value="1"/>
</dbReference>
<feature type="repeat" description="ARM" evidence="6">
    <location>
        <begin position="741"/>
        <end position="786"/>
    </location>
</feature>
<feature type="compositionally biased region" description="Basic and acidic residues" evidence="7">
    <location>
        <begin position="378"/>
        <end position="391"/>
    </location>
</feature>
<feature type="region of interest" description="Disordered" evidence="7">
    <location>
        <begin position="1187"/>
        <end position="1346"/>
    </location>
</feature>
<keyword evidence="5" id="KW-0965">Cell junction</keyword>
<protein>
    <submittedName>
        <fullName evidence="8">Catenin delta-2-like protein</fullName>
    </submittedName>
</protein>
<dbReference type="PROSITE" id="PS50176">
    <property type="entry name" value="ARM_REPEAT"/>
    <property type="match status" value="3"/>
</dbReference>
<dbReference type="PANTHER" id="PTHR10372">
    <property type="entry name" value="PLAKOPHILLIN-RELATED"/>
    <property type="match status" value="1"/>
</dbReference>
<feature type="compositionally biased region" description="Polar residues" evidence="7">
    <location>
        <begin position="1204"/>
        <end position="1232"/>
    </location>
</feature>
<feature type="compositionally biased region" description="Basic and acidic residues" evidence="7">
    <location>
        <begin position="340"/>
        <end position="349"/>
    </location>
</feature>
<feature type="compositionally biased region" description="Low complexity" evidence="7">
    <location>
        <begin position="1242"/>
        <end position="1260"/>
    </location>
</feature>
<dbReference type="SMART" id="SM00185">
    <property type="entry name" value="ARM"/>
    <property type="match status" value="7"/>
</dbReference>
<feature type="compositionally biased region" description="Low complexity" evidence="7">
    <location>
        <begin position="434"/>
        <end position="445"/>
    </location>
</feature>
<feature type="compositionally biased region" description="Polar residues" evidence="7">
    <location>
        <begin position="321"/>
        <end position="338"/>
    </location>
</feature>
<feature type="compositionally biased region" description="Basic and acidic residues" evidence="7">
    <location>
        <begin position="399"/>
        <end position="412"/>
    </location>
</feature>
<feature type="region of interest" description="Disordered" evidence="7">
    <location>
        <begin position="935"/>
        <end position="987"/>
    </location>
</feature>
<dbReference type="GO" id="GO:0005886">
    <property type="term" value="C:plasma membrane"/>
    <property type="evidence" value="ECO:0007669"/>
    <property type="project" value="TreeGrafter"/>
</dbReference>
<name>A0AAV4CNU4_9GAST</name>
<evidence type="ECO:0000256" key="1">
    <source>
        <dbReference type="ARBA" id="ARBA00004282"/>
    </source>
</evidence>
<dbReference type="InterPro" id="IPR011989">
    <property type="entry name" value="ARM-like"/>
</dbReference>
<feature type="compositionally biased region" description="Basic and acidic residues" evidence="7">
    <location>
        <begin position="446"/>
        <end position="462"/>
    </location>
</feature>
<dbReference type="InterPro" id="IPR028435">
    <property type="entry name" value="Plakophilin/d_Catenin"/>
</dbReference>
<evidence type="ECO:0000256" key="2">
    <source>
        <dbReference type="ARBA" id="ARBA00005462"/>
    </source>
</evidence>
<keyword evidence="3" id="KW-0677">Repeat</keyword>
<dbReference type="Pfam" id="PF00514">
    <property type="entry name" value="Arm"/>
    <property type="match status" value="3"/>
</dbReference>
<sequence>MTPSSGKVMLSCSCYSDDIIMTNYRRELEERGTLNSAYIRDTGGPGSDSMQDYIQEDPYAGHNQFSPHHQPYYNGGSGDASYNNLPYGGQDDQYLQNDRPVKNFSDIPNGGPYSSNSNLHPDEGMLYQQQLRGSPQPGRSHTPSDYAAPVGSSSGGQGGGGREPYDDRGSSPYQFYEGNRAGPETFDDYPGGGYPGDDLEGYPGDNSHLYGNEGDYYDRGPPYNDPPGTGDYPPSSHPSYLYPDGVLHDDGYGQRDSYAGSRSSFLENPHISGNYADDPYGENEHHNNSGSYLDQQQQPPRYNGGVHYPEDSYLEPVHPESYNQQQSSFHQDQPSYQDEPSYHQDHPSYHPDQPSYHQDDPSYHQDQPSYHQDQPSYHQDDPSYHQDDPSYHQDQPSYHQDEPNYHQDHPSYHQDQPSYHQDEPSYHQDHPSFQQDQPGYPQDQQSFHHDREPSFHDPRHDSYQGSYDPHQGQYSPAQYNPDGQYDSRPLDPANQGLYEPDQSPYDPNSQGIYGDGSERDRYSDAPRDRHSLDQPGSGSYHGDPRPSSRLQDSSFHNDPRDMQDYMDSPLQQQGLPQVHADPFADDPFQNEPRPEGPYYQGRGGRHSPAGGSDIYCSYFYGPDPVPYEERAPPYDERDAPDPYIQSAPRYPDDRVPSYGPEDPYLEHEVSRRLDQLNLGAPPPHLRSASPFDRRGMPNPDLQEVIDFLMSPDDTVKASAAAHLQHITFMDDAMKAKARSMGAIRPLIRLLSHELVEVHKNACGALQNLSYGKNNMENKREIRNENGIPELIRLLRKTDQEDVKESVTGVLWNLSSAEDLKQAIIEDGLSVLINSVILRYSGWSALGNVSSQLPWTTVCRNTTGILRNVSSAGFDARKRMRECKGLVNALIYVLKLAADDADSNAIDNKVVENTVCVLRNLSYRIQEVVDPDFYKKRSLPRQQQGKQGSQSKGKSDSNAGCFGNKSSKARAAQNKAGNQPAGVPPQLPPASVEYRSLWGSEIHSLYSTVLKRCTNSITMEAAAGAIQNLTACDWQPAVDSRAMVRKEKGLPLLVDLLSAESDRVVCATATALRNLAIDEKNKELVGKYAIRQLVSRLPRDYRSNMPDDTICAVVATLYEVVKDNQDFALALVQEDGLPRLMHINTSEGRYLARTLKFTLSLLKTLWAFKSLQQEYVKLQYTQTDFTTSRAYPRKEGGRPPDASRTPASSNHTTPYNTLSRPMSGQGYDDNTLTPARGAALRPGQQHHQSGYQGQRYQPQDSGYHHHHHQQPPMQQQQQDQGYHPQDLRPPSLDGYRGMSRSNVSLQDNRDHHNYSRDRIAQEDIPLNDMSSGYAPLDEPRPHRTKPPVGGVPLFPNLSPSEPYGDNGDHMSGPEPLYAQVNKGGRRRLDPYQDPVPRTGSPHGSLHQSIDGGGGGGADSWV</sequence>
<evidence type="ECO:0000256" key="6">
    <source>
        <dbReference type="PROSITE-ProRule" id="PRU00259"/>
    </source>
</evidence>
<dbReference type="InterPro" id="IPR000225">
    <property type="entry name" value="Armadillo"/>
</dbReference>
<feature type="compositionally biased region" description="Basic and acidic residues" evidence="7">
    <location>
        <begin position="1306"/>
        <end position="1320"/>
    </location>
</feature>
<organism evidence="8 9">
    <name type="scientific">Plakobranchus ocellatus</name>
    <dbReference type="NCBI Taxonomy" id="259542"/>
    <lineage>
        <taxon>Eukaryota</taxon>
        <taxon>Metazoa</taxon>
        <taxon>Spiralia</taxon>
        <taxon>Lophotrochozoa</taxon>
        <taxon>Mollusca</taxon>
        <taxon>Gastropoda</taxon>
        <taxon>Heterobranchia</taxon>
        <taxon>Euthyneura</taxon>
        <taxon>Panpulmonata</taxon>
        <taxon>Sacoglossa</taxon>
        <taxon>Placobranchoidea</taxon>
        <taxon>Plakobranchidae</taxon>
        <taxon>Plakobranchus</taxon>
    </lineage>
</organism>
<comment type="caution">
    <text evidence="8">The sequence shown here is derived from an EMBL/GenBank/DDBJ whole genome shotgun (WGS) entry which is preliminary data.</text>
</comment>
<feature type="repeat" description="ARM" evidence="6">
    <location>
        <begin position="1047"/>
        <end position="1084"/>
    </location>
</feature>
<evidence type="ECO:0000256" key="3">
    <source>
        <dbReference type="ARBA" id="ARBA00022737"/>
    </source>
</evidence>
<accession>A0AAV4CNU4</accession>
<feature type="compositionally biased region" description="Low complexity" evidence="7">
    <location>
        <begin position="1269"/>
        <end position="1283"/>
    </location>
</feature>
<feature type="compositionally biased region" description="Polar residues" evidence="7">
    <location>
        <begin position="127"/>
        <end position="143"/>
    </location>
</feature>
<comment type="similarity">
    <text evidence="2">Belongs to the beta-catenin family.</text>
</comment>
<gene>
    <name evidence="8" type="ORF">PoB_006002900</name>
</gene>
<dbReference type="SUPFAM" id="SSF48371">
    <property type="entry name" value="ARM repeat"/>
    <property type="match status" value="1"/>
</dbReference>
<proteinExistence type="inferred from homology"/>
<dbReference type="GO" id="GO:0005634">
    <property type="term" value="C:nucleus"/>
    <property type="evidence" value="ECO:0007669"/>
    <property type="project" value="TreeGrafter"/>
</dbReference>
<evidence type="ECO:0000313" key="8">
    <source>
        <dbReference type="EMBL" id="GFO33524.1"/>
    </source>
</evidence>
<feature type="region of interest" description="Disordered" evidence="7">
    <location>
        <begin position="1360"/>
        <end position="1420"/>
    </location>
</feature>
<dbReference type="Proteomes" id="UP000735302">
    <property type="component" value="Unassembled WGS sequence"/>
</dbReference>
<keyword evidence="4" id="KW-0130">Cell adhesion</keyword>
<evidence type="ECO:0000313" key="9">
    <source>
        <dbReference type="Proteomes" id="UP000735302"/>
    </source>
</evidence>
<feature type="compositionally biased region" description="Polar residues" evidence="7">
    <location>
        <begin position="288"/>
        <end position="300"/>
    </location>
</feature>
<feature type="compositionally biased region" description="Basic and acidic residues" evidence="7">
    <location>
        <begin position="420"/>
        <end position="430"/>
    </location>
</feature>
<feature type="compositionally biased region" description="Low complexity" evidence="7">
    <location>
        <begin position="941"/>
        <end position="951"/>
    </location>
</feature>
<comment type="subcellular location">
    <subcellularLocation>
        <location evidence="1">Cell junction</location>
    </subcellularLocation>
</comment>
<dbReference type="Gene3D" id="1.25.10.10">
    <property type="entry name" value="Leucine-rich Repeat Variant"/>
    <property type="match status" value="1"/>
</dbReference>
<dbReference type="GO" id="GO:0005737">
    <property type="term" value="C:cytoplasm"/>
    <property type="evidence" value="ECO:0007669"/>
    <property type="project" value="TreeGrafter"/>
</dbReference>
<feature type="repeat" description="ARM" evidence="6">
    <location>
        <begin position="785"/>
        <end position="828"/>
    </location>
</feature>
<feature type="compositionally biased region" description="Polar residues" evidence="7">
    <location>
        <begin position="364"/>
        <end position="377"/>
    </location>
</feature>
<feature type="region of interest" description="Disordered" evidence="7">
    <location>
        <begin position="37"/>
        <end position="657"/>
    </location>
</feature>
<keyword evidence="9" id="KW-1185">Reference proteome</keyword>
<dbReference type="EMBL" id="BLXT01006781">
    <property type="protein sequence ID" value="GFO33524.1"/>
    <property type="molecule type" value="Genomic_DNA"/>
</dbReference>
<reference evidence="8 9" key="1">
    <citation type="journal article" date="2021" name="Elife">
        <title>Chloroplast acquisition without the gene transfer in kleptoplastic sea slugs, Plakobranchus ocellatus.</title>
        <authorList>
            <person name="Maeda T."/>
            <person name="Takahashi S."/>
            <person name="Yoshida T."/>
            <person name="Shimamura S."/>
            <person name="Takaki Y."/>
            <person name="Nagai Y."/>
            <person name="Toyoda A."/>
            <person name="Suzuki Y."/>
            <person name="Arimoto A."/>
            <person name="Ishii H."/>
            <person name="Satoh N."/>
            <person name="Nishiyama T."/>
            <person name="Hasebe M."/>
            <person name="Maruyama T."/>
            <person name="Minagawa J."/>
            <person name="Obokata J."/>
            <person name="Shigenobu S."/>
        </authorList>
    </citation>
    <scope>NUCLEOTIDE SEQUENCE [LARGE SCALE GENOMIC DNA]</scope>
</reference>
<feature type="compositionally biased region" description="Gly residues" evidence="7">
    <location>
        <begin position="153"/>
        <end position="162"/>
    </location>
</feature>
<evidence type="ECO:0000256" key="7">
    <source>
        <dbReference type="SAM" id="MobiDB-lite"/>
    </source>
</evidence>
<dbReference type="GO" id="GO:0098609">
    <property type="term" value="P:cell-cell adhesion"/>
    <property type="evidence" value="ECO:0007669"/>
    <property type="project" value="InterPro"/>
</dbReference>
<evidence type="ECO:0000256" key="5">
    <source>
        <dbReference type="ARBA" id="ARBA00022949"/>
    </source>
</evidence>
<dbReference type="InterPro" id="IPR016024">
    <property type="entry name" value="ARM-type_fold"/>
</dbReference>
<feature type="compositionally biased region" description="Basic and acidic residues" evidence="7">
    <location>
        <begin position="627"/>
        <end position="640"/>
    </location>
</feature>